<dbReference type="EMBL" id="JAODOR010000011">
    <property type="protein sequence ID" value="MCT9002637.1"/>
    <property type="molecule type" value="Genomic_DNA"/>
</dbReference>
<reference evidence="6 7" key="1">
    <citation type="journal article" date="2024" name="Int. J. Syst. Evol. Microbiol.">
        <title>Microbacterium memoriense sp. nov., a member of the Actinomycetota from marine beach sediment of the north coast of Portugal.</title>
        <authorList>
            <person name="Santos J.D.N.D."/>
            <person name="Klimek D."/>
            <person name="Calusinska M."/>
            <person name="Lobo-da-Cunha A."/>
            <person name="Catita J."/>
            <person name="Goncalves H."/>
            <person name="Gonzalez I."/>
            <person name="Lage O.M."/>
        </authorList>
    </citation>
    <scope>NUCLEOTIDE SEQUENCE [LARGE SCALE GENOMIC DNA]</scope>
    <source>
        <strain evidence="6 7">PMIC_1C1B</strain>
    </source>
</reference>
<dbReference type="InterPro" id="IPR001173">
    <property type="entry name" value="Glyco_trans_2-like"/>
</dbReference>
<keyword evidence="7" id="KW-1185">Reference proteome</keyword>
<dbReference type="PANTHER" id="PTHR43179:SF12">
    <property type="entry name" value="GALACTOFURANOSYLTRANSFERASE GLFT2"/>
    <property type="match status" value="1"/>
</dbReference>
<dbReference type="InterPro" id="IPR029044">
    <property type="entry name" value="Nucleotide-diphossugar_trans"/>
</dbReference>
<dbReference type="PANTHER" id="PTHR43179">
    <property type="entry name" value="RHAMNOSYLTRANSFERASE WBBL"/>
    <property type="match status" value="1"/>
</dbReference>
<evidence type="ECO:0000313" key="7">
    <source>
        <dbReference type="Proteomes" id="UP001300496"/>
    </source>
</evidence>
<comment type="caution">
    <text evidence="6">The sequence shown here is derived from an EMBL/GenBank/DDBJ whole genome shotgun (WGS) entry which is preliminary data.</text>
</comment>
<keyword evidence="4" id="KW-0808">Transferase</keyword>
<feature type="domain" description="Glycosyltransferase 2-like" evidence="5">
    <location>
        <begin position="15"/>
        <end position="134"/>
    </location>
</feature>
<evidence type="ECO:0000256" key="1">
    <source>
        <dbReference type="ARBA" id="ARBA00004776"/>
    </source>
</evidence>
<dbReference type="SUPFAM" id="SSF53448">
    <property type="entry name" value="Nucleotide-diphospho-sugar transferases"/>
    <property type="match status" value="1"/>
</dbReference>
<organism evidence="6 7">
    <name type="scientific">Microbacterium memoriense</name>
    <dbReference type="NCBI Taxonomy" id="2978350"/>
    <lineage>
        <taxon>Bacteria</taxon>
        <taxon>Bacillati</taxon>
        <taxon>Actinomycetota</taxon>
        <taxon>Actinomycetes</taxon>
        <taxon>Micrococcales</taxon>
        <taxon>Microbacteriaceae</taxon>
        <taxon>Microbacterium</taxon>
    </lineage>
</organism>
<keyword evidence="3" id="KW-0328">Glycosyltransferase</keyword>
<dbReference type="Pfam" id="PF00535">
    <property type="entry name" value="Glycos_transf_2"/>
    <property type="match status" value="1"/>
</dbReference>
<evidence type="ECO:0000256" key="2">
    <source>
        <dbReference type="ARBA" id="ARBA00006739"/>
    </source>
</evidence>
<sequence>MSEFTGPLGPADVAVIIVTYNNANDIETLLTSLRPETRDQSIRVVVADNASSDGTLDIVRMHDDVIAVATGGNLGYAGGINVAMRHVGVASAYLVLNPDLVVLPGCVAALRERLRVADAGIVVPAIVDRHGTPSTSLRNEPSVTRALGDAAFGGRPRPAFVPSETVFAPAAYSSPREVQWATGAALLIAAPAAAAAGPWDDRFFLYSEETDFFRRVRDAGRSVWYEPAAVVRHAAGGSGSSVDLERLMAVNRIRYARKHMGAARAAAFRGAVIIHELVRAYDRSHRLVLRTVVTERRWKTLPQAGRTAVAR</sequence>
<comment type="similarity">
    <text evidence="2">Belongs to the glycosyltransferase 2 family.</text>
</comment>
<proteinExistence type="inferred from homology"/>
<accession>A0ABT2PDG9</accession>
<evidence type="ECO:0000256" key="3">
    <source>
        <dbReference type="ARBA" id="ARBA00022676"/>
    </source>
</evidence>
<gene>
    <name evidence="6" type="ORF">N4R40_09710</name>
</gene>
<protein>
    <submittedName>
        <fullName evidence="6">Glycosyltransferase family 2 protein</fullName>
    </submittedName>
</protein>
<comment type="pathway">
    <text evidence="1">Cell wall biogenesis; cell wall polysaccharide biosynthesis.</text>
</comment>
<dbReference type="Proteomes" id="UP001300496">
    <property type="component" value="Unassembled WGS sequence"/>
</dbReference>
<dbReference type="Gene3D" id="3.90.550.10">
    <property type="entry name" value="Spore Coat Polysaccharide Biosynthesis Protein SpsA, Chain A"/>
    <property type="match status" value="1"/>
</dbReference>
<evidence type="ECO:0000256" key="4">
    <source>
        <dbReference type="ARBA" id="ARBA00022679"/>
    </source>
</evidence>
<dbReference type="RefSeq" id="WP_261607176.1">
    <property type="nucleotide sequence ID" value="NZ_JAODOR010000011.1"/>
</dbReference>
<evidence type="ECO:0000259" key="5">
    <source>
        <dbReference type="Pfam" id="PF00535"/>
    </source>
</evidence>
<evidence type="ECO:0000313" key="6">
    <source>
        <dbReference type="EMBL" id="MCT9002637.1"/>
    </source>
</evidence>
<name>A0ABT2PDG9_9MICO</name>